<dbReference type="Gene3D" id="1.10.10.10">
    <property type="entry name" value="Winged helix-like DNA-binding domain superfamily/Winged helix DNA-binding domain"/>
    <property type="match status" value="1"/>
</dbReference>
<keyword evidence="2" id="KW-0238">DNA-binding</keyword>
<dbReference type="Proteomes" id="UP000216024">
    <property type="component" value="Unassembled WGS sequence"/>
</dbReference>
<dbReference type="PROSITE" id="PS50995">
    <property type="entry name" value="HTH_MARR_2"/>
    <property type="match status" value="1"/>
</dbReference>
<sequence>MANKDLIINSDIDLDQKVLGLLICTAQEQTAKMMRSIRHMNLSLTQVNILHALSNSPSGQLTVNQIKSFMVDESPNVSRSLNKLMENGYIVKERSNEDQRVVYITVTDKGREIHESADKELLKLSLNLSQGELEKMYELLTKI</sequence>
<keyword evidence="6" id="KW-1185">Reference proteome</keyword>
<dbReference type="GO" id="GO:0003700">
    <property type="term" value="F:DNA-binding transcription factor activity"/>
    <property type="evidence" value="ECO:0007669"/>
    <property type="project" value="InterPro"/>
</dbReference>
<accession>A0A267MFH4</accession>
<dbReference type="InterPro" id="IPR000835">
    <property type="entry name" value="HTH_MarR-typ"/>
</dbReference>
<evidence type="ECO:0000313" key="6">
    <source>
        <dbReference type="Proteomes" id="UP000216024"/>
    </source>
</evidence>
<dbReference type="InterPro" id="IPR055166">
    <property type="entry name" value="Transc_reg_Sar_Rot_HTH"/>
</dbReference>
<proteinExistence type="predicted"/>
<dbReference type="EMBL" id="NIBG01000016">
    <property type="protein sequence ID" value="PAB58331.1"/>
    <property type="molecule type" value="Genomic_DNA"/>
</dbReference>
<dbReference type="InterPro" id="IPR039422">
    <property type="entry name" value="MarR/SlyA-like"/>
</dbReference>
<keyword evidence="1" id="KW-0805">Transcription regulation</keyword>
<dbReference type="GO" id="GO:0006950">
    <property type="term" value="P:response to stress"/>
    <property type="evidence" value="ECO:0007669"/>
    <property type="project" value="TreeGrafter"/>
</dbReference>
<dbReference type="InterPro" id="IPR036388">
    <property type="entry name" value="WH-like_DNA-bd_sf"/>
</dbReference>
<evidence type="ECO:0000256" key="2">
    <source>
        <dbReference type="ARBA" id="ARBA00023125"/>
    </source>
</evidence>
<dbReference type="Pfam" id="PF22381">
    <property type="entry name" value="Staph_reg_Sar_Rot"/>
    <property type="match status" value="1"/>
</dbReference>
<dbReference type="PANTHER" id="PTHR33164:SF43">
    <property type="entry name" value="HTH-TYPE TRANSCRIPTIONAL REPRESSOR YETL"/>
    <property type="match status" value="1"/>
</dbReference>
<dbReference type="SUPFAM" id="SSF46785">
    <property type="entry name" value="Winged helix' DNA-binding domain"/>
    <property type="match status" value="1"/>
</dbReference>
<reference evidence="5 6" key="1">
    <citation type="submission" date="2017-06" db="EMBL/GenBank/DDBJ databases">
        <title>Draft genome sequence of anaerobic fermentative bacterium Anaeromicrobium sediminis DY2726D isolated from West Pacific Ocean sediments.</title>
        <authorList>
            <person name="Zeng X."/>
        </authorList>
    </citation>
    <scope>NUCLEOTIDE SEQUENCE [LARGE SCALE GENOMIC DNA]</scope>
    <source>
        <strain evidence="5 6">DY2726D</strain>
    </source>
</reference>
<protein>
    <submittedName>
        <fullName evidence="5">MarR family transcriptional regulator</fullName>
    </submittedName>
</protein>
<dbReference type="SMART" id="SM00347">
    <property type="entry name" value="HTH_MARR"/>
    <property type="match status" value="1"/>
</dbReference>
<dbReference type="OrthoDB" id="9799663at2"/>
<evidence type="ECO:0000259" key="4">
    <source>
        <dbReference type="PROSITE" id="PS50995"/>
    </source>
</evidence>
<comment type="caution">
    <text evidence="5">The sequence shown here is derived from an EMBL/GenBank/DDBJ whole genome shotgun (WGS) entry which is preliminary data.</text>
</comment>
<evidence type="ECO:0000256" key="1">
    <source>
        <dbReference type="ARBA" id="ARBA00023015"/>
    </source>
</evidence>
<keyword evidence="3" id="KW-0804">Transcription</keyword>
<feature type="domain" description="HTH marR-type" evidence="4">
    <location>
        <begin position="15"/>
        <end position="143"/>
    </location>
</feature>
<dbReference type="GO" id="GO:0003677">
    <property type="term" value="F:DNA binding"/>
    <property type="evidence" value="ECO:0007669"/>
    <property type="project" value="UniProtKB-KW"/>
</dbReference>
<name>A0A267MFH4_9FIRM</name>
<gene>
    <name evidence="5" type="ORF">CCE28_15445</name>
</gene>
<organism evidence="5 6">
    <name type="scientific">Anaeromicrobium sediminis</name>
    <dbReference type="NCBI Taxonomy" id="1478221"/>
    <lineage>
        <taxon>Bacteria</taxon>
        <taxon>Bacillati</taxon>
        <taxon>Bacillota</taxon>
        <taxon>Clostridia</taxon>
        <taxon>Peptostreptococcales</taxon>
        <taxon>Thermotaleaceae</taxon>
        <taxon>Anaeromicrobium</taxon>
    </lineage>
</organism>
<dbReference type="AlphaFoldDB" id="A0A267MFH4"/>
<dbReference type="PANTHER" id="PTHR33164">
    <property type="entry name" value="TRANSCRIPTIONAL REGULATOR, MARR FAMILY"/>
    <property type="match status" value="1"/>
</dbReference>
<evidence type="ECO:0000256" key="3">
    <source>
        <dbReference type="ARBA" id="ARBA00023163"/>
    </source>
</evidence>
<evidence type="ECO:0000313" key="5">
    <source>
        <dbReference type="EMBL" id="PAB58331.1"/>
    </source>
</evidence>
<dbReference type="InterPro" id="IPR036390">
    <property type="entry name" value="WH_DNA-bd_sf"/>
</dbReference>